<proteinExistence type="predicted"/>
<dbReference type="EMBL" id="LZKG01000089">
    <property type="protein sequence ID" value="OBI29315.1"/>
    <property type="molecule type" value="Genomic_DNA"/>
</dbReference>
<dbReference type="RefSeq" id="WP_064924193.1">
    <property type="nucleotide sequence ID" value="NZ_LZJK01000157.1"/>
</dbReference>
<reference evidence="2" key="1">
    <citation type="submission" date="2016-06" db="EMBL/GenBank/DDBJ databases">
        <authorList>
            <person name="Sutton G."/>
            <person name="Brinkac L."/>
            <person name="Sanka R."/>
            <person name="Adams M."/>
            <person name="Lau E."/>
            <person name="Sam S."/>
            <person name="Sreng N."/>
            <person name="Him V."/>
            <person name="Kerleguer A."/>
            <person name="Cheng S."/>
        </authorList>
    </citation>
    <scope>NUCLEOTIDE SEQUENCE [LARGE SCALE GENOMIC DNA]</scope>
    <source>
        <strain evidence="2">E1876</strain>
    </source>
</reference>
<evidence type="ECO:0000313" key="2">
    <source>
        <dbReference type="Proteomes" id="UP000093943"/>
    </source>
</evidence>
<dbReference type="AlphaFoldDB" id="A0A1A2XU96"/>
<sequence length="171" mass="18352">MPTAVAPIARQVAERARADAGFAQVLDALLEAPTAPQGTLERIAAHALNDQRRAALIDDFVAGALPTPKVQALLRLGTPQAVHRLRSRGRLIGAAVGNQTWFPAWQFDDARMRADLPEILELLGRFTTDALAADRIMRLTHDELGGVSIAEALRHPDTAAAARRMLTALGA</sequence>
<dbReference type="Proteomes" id="UP000093943">
    <property type="component" value="Unassembled WGS sequence"/>
</dbReference>
<evidence type="ECO:0000313" key="1">
    <source>
        <dbReference type="EMBL" id="OBI29315.1"/>
    </source>
</evidence>
<accession>A0A1A2XU96</accession>
<gene>
    <name evidence="1" type="ORF">A5710_22250</name>
</gene>
<protein>
    <submittedName>
        <fullName evidence="1">Uncharacterized protein</fullName>
    </submittedName>
</protein>
<comment type="caution">
    <text evidence="1">The sequence shown here is derived from an EMBL/GenBank/DDBJ whole genome shotgun (WGS) entry which is preliminary data.</text>
</comment>
<name>A0A1A2XU96_MYCSD</name>
<dbReference type="OrthoDB" id="4727019at2"/>
<organism evidence="1 2">
    <name type="scientific">Mycolicibacter sinensis (strain JDM601)</name>
    <name type="common">Mycobacterium sinense</name>
    <dbReference type="NCBI Taxonomy" id="875328"/>
    <lineage>
        <taxon>Bacteria</taxon>
        <taxon>Bacillati</taxon>
        <taxon>Actinomycetota</taxon>
        <taxon>Actinomycetes</taxon>
        <taxon>Mycobacteriales</taxon>
        <taxon>Mycobacteriaceae</taxon>
        <taxon>Mycolicibacter</taxon>
    </lineage>
</organism>